<accession>A0A9D3P5T3</accession>
<keyword evidence="3" id="KW-0862">Zinc</keyword>
<feature type="domain" description="B30.2/SPRY" evidence="5">
    <location>
        <begin position="176"/>
        <end position="375"/>
    </location>
</feature>
<dbReference type="SUPFAM" id="SSF49899">
    <property type="entry name" value="Concanavalin A-like lectins/glucanases"/>
    <property type="match status" value="2"/>
</dbReference>
<dbReference type="PANTHER" id="PTHR25465">
    <property type="entry name" value="B-BOX DOMAIN CONTAINING"/>
    <property type="match status" value="1"/>
</dbReference>
<dbReference type="Pfam" id="PF00622">
    <property type="entry name" value="SPRY"/>
    <property type="match status" value="2"/>
</dbReference>
<evidence type="ECO:0000256" key="4">
    <source>
        <dbReference type="SAM" id="Coils"/>
    </source>
</evidence>
<gene>
    <name evidence="6" type="ORF">KOW79_001722</name>
</gene>
<dbReference type="Gene3D" id="2.60.120.920">
    <property type="match status" value="2"/>
</dbReference>
<protein>
    <recommendedName>
        <fullName evidence="5">B30.2/SPRY domain-containing protein</fullName>
    </recommendedName>
</protein>
<dbReference type="AlphaFoldDB" id="A0A9D3P5T3"/>
<dbReference type="InterPro" id="IPR051051">
    <property type="entry name" value="E3_ubiq-ligase_TRIM/RNF"/>
</dbReference>
<evidence type="ECO:0000256" key="1">
    <source>
        <dbReference type="ARBA" id="ARBA00022723"/>
    </source>
</evidence>
<dbReference type="GO" id="GO:0008270">
    <property type="term" value="F:zinc ion binding"/>
    <property type="evidence" value="ECO:0007669"/>
    <property type="project" value="UniProtKB-KW"/>
</dbReference>
<evidence type="ECO:0000256" key="2">
    <source>
        <dbReference type="ARBA" id="ARBA00022771"/>
    </source>
</evidence>
<keyword evidence="2" id="KW-0863">Zinc-finger</keyword>
<feature type="coiled-coil region" evidence="4">
    <location>
        <begin position="143"/>
        <end position="170"/>
    </location>
</feature>
<dbReference type="InterPro" id="IPR003879">
    <property type="entry name" value="Butyrophylin_SPRY"/>
</dbReference>
<keyword evidence="7" id="KW-1185">Reference proteome</keyword>
<dbReference type="EMBL" id="JAHKSW010000002">
    <property type="protein sequence ID" value="KAG7335126.1"/>
    <property type="molecule type" value="Genomic_DNA"/>
</dbReference>
<proteinExistence type="predicted"/>
<evidence type="ECO:0000256" key="3">
    <source>
        <dbReference type="ARBA" id="ARBA00022833"/>
    </source>
</evidence>
<evidence type="ECO:0000313" key="6">
    <source>
        <dbReference type="EMBL" id="KAG7335126.1"/>
    </source>
</evidence>
<dbReference type="PROSITE" id="PS50188">
    <property type="entry name" value="B302_SPRY"/>
    <property type="match status" value="1"/>
</dbReference>
<evidence type="ECO:0000313" key="7">
    <source>
        <dbReference type="Proteomes" id="UP000824219"/>
    </source>
</evidence>
<dbReference type="InterPro" id="IPR043136">
    <property type="entry name" value="B30.2/SPRY_sf"/>
</dbReference>
<dbReference type="PANTHER" id="PTHR25465:SF31">
    <property type="entry name" value="RING-TYPE DOMAIN-CONTAINING PROTEIN"/>
    <property type="match status" value="1"/>
</dbReference>
<comment type="caution">
    <text evidence="6">The sequence shown here is derived from an EMBL/GenBank/DDBJ whole genome shotgun (WGS) entry which is preliminary data.</text>
</comment>
<dbReference type="SMART" id="SM00449">
    <property type="entry name" value="SPRY"/>
    <property type="match status" value="1"/>
</dbReference>
<name>A0A9D3P5T3_9TELE</name>
<dbReference type="PRINTS" id="PR01407">
    <property type="entry name" value="BUTYPHLNCDUF"/>
</dbReference>
<organism evidence="6 7">
    <name type="scientific">Hemibagrus wyckioides</name>
    <dbReference type="NCBI Taxonomy" id="337641"/>
    <lineage>
        <taxon>Eukaryota</taxon>
        <taxon>Metazoa</taxon>
        <taxon>Chordata</taxon>
        <taxon>Craniata</taxon>
        <taxon>Vertebrata</taxon>
        <taxon>Euteleostomi</taxon>
        <taxon>Actinopterygii</taxon>
        <taxon>Neopterygii</taxon>
        <taxon>Teleostei</taxon>
        <taxon>Ostariophysi</taxon>
        <taxon>Siluriformes</taxon>
        <taxon>Bagridae</taxon>
        <taxon>Hemibagrus</taxon>
    </lineage>
</organism>
<keyword evidence="4" id="KW-0175">Coiled coil</keyword>
<evidence type="ECO:0000259" key="5">
    <source>
        <dbReference type="PROSITE" id="PS50188"/>
    </source>
</evidence>
<dbReference type="InterPro" id="IPR058030">
    <property type="entry name" value="TRIM8/14/16/25/29/45/65_CC"/>
</dbReference>
<reference evidence="6 7" key="1">
    <citation type="submission" date="2021-06" db="EMBL/GenBank/DDBJ databases">
        <title>Chromosome-level genome assembly of the red-tail catfish (Hemibagrus wyckioides).</title>
        <authorList>
            <person name="Shao F."/>
        </authorList>
    </citation>
    <scope>NUCLEOTIDE SEQUENCE [LARGE SCALE GENOMIC DNA]</scope>
    <source>
        <strain evidence="6">EC202008001</strain>
        <tissue evidence="6">Blood</tissue>
    </source>
</reference>
<dbReference type="OrthoDB" id="6270329at2759"/>
<sequence>MRTDWKAAIQPVKTEAQDREDATSELLEALDIMSEGVTDAAEKMTEDVQACFEELLNTTKLAQNRAISFIEDEKKGALQKIEQQKKQLDDHMLSISQIMDKLNEYRCDHSYINFLLPLPVLPPEPGQLQDVQLDGKAVEMMMILDLQKLNSSLESELNDMMQRREETRDKDLKSDDFRAVSGHSKRRGNLLKYSSGVTFDPVTASASVLLAEDGLTVTVEHSGLLTWKDYQVNKEIGFRVLSSQEFSSGQHYWEVQPPGDEASSWAVGVTYKNSQDRYQILGQDSRSWCVRWQNNGDNKDTDKMANNTEGKDGEVMLPKSLAKESAVKHKVPNLESKKSKLKAYLKKDKSQEGLPQDNTGETQAVVEDVEEEEKVLELTENKCTLTTVHEDKKIPKHSSTGFFASHNQEINLISEKPPGKIGVLLDCDRGWLSFFLVSDFKVQLCCRFQALFSDPVCPAVWLRDPDSTMTIIKGLKTTLQ</sequence>
<dbReference type="InterPro" id="IPR001870">
    <property type="entry name" value="B30.2/SPRY"/>
</dbReference>
<dbReference type="InterPro" id="IPR013320">
    <property type="entry name" value="ConA-like_dom_sf"/>
</dbReference>
<dbReference type="InterPro" id="IPR003877">
    <property type="entry name" value="SPRY_dom"/>
</dbReference>
<keyword evidence="1" id="KW-0479">Metal-binding</keyword>
<dbReference type="Proteomes" id="UP000824219">
    <property type="component" value="Linkage Group LG02"/>
</dbReference>
<dbReference type="Pfam" id="PF25600">
    <property type="entry name" value="TRIM_CC"/>
    <property type="match status" value="1"/>
</dbReference>